<keyword evidence="3" id="KW-1185">Reference proteome</keyword>
<name>A0ABU0N3K0_9FIRM</name>
<sequence length="55" mass="6363">MRLLYKFCFQSGKDALKGAKTYIITSSSLTYTYLAFVWVGKGKVLRKYVYIVDNI</sequence>
<protein>
    <submittedName>
        <fullName evidence="2">Uncharacterized protein</fullName>
    </submittedName>
</protein>
<keyword evidence="1" id="KW-1133">Transmembrane helix</keyword>
<evidence type="ECO:0000313" key="2">
    <source>
        <dbReference type="EMBL" id="MDQ0557743.1"/>
    </source>
</evidence>
<accession>A0ABU0N3K0</accession>
<proteinExistence type="predicted"/>
<evidence type="ECO:0000256" key="1">
    <source>
        <dbReference type="SAM" id="Phobius"/>
    </source>
</evidence>
<reference evidence="2 3" key="1">
    <citation type="submission" date="2023-07" db="EMBL/GenBank/DDBJ databases">
        <title>Genomic Encyclopedia of Type Strains, Phase IV (KMG-IV): sequencing the most valuable type-strain genomes for metagenomic binning, comparative biology and taxonomic classification.</title>
        <authorList>
            <person name="Goeker M."/>
        </authorList>
    </citation>
    <scope>NUCLEOTIDE SEQUENCE [LARGE SCALE GENOMIC DNA]</scope>
    <source>
        <strain evidence="2 3">DSM 15049</strain>
    </source>
</reference>
<gene>
    <name evidence="2" type="ORF">QOZ92_002878</name>
</gene>
<feature type="transmembrane region" description="Helical" evidence="1">
    <location>
        <begin position="21"/>
        <end position="40"/>
    </location>
</feature>
<dbReference type="Proteomes" id="UP001232584">
    <property type="component" value="Unassembled WGS sequence"/>
</dbReference>
<evidence type="ECO:0000313" key="3">
    <source>
        <dbReference type="Proteomes" id="UP001232584"/>
    </source>
</evidence>
<dbReference type="EMBL" id="JAUSWG010000014">
    <property type="protein sequence ID" value="MDQ0557743.1"/>
    <property type="molecule type" value="Genomic_DNA"/>
</dbReference>
<keyword evidence="1" id="KW-0472">Membrane</keyword>
<keyword evidence="1" id="KW-0812">Transmembrane</keyword>
<organism evidence="2 3">
    <name type="scientific">Paraclostridium ghonii</name>
    <dbReference type="NCBI Taxonomy" id="29358"/>
    <lineage>
        <taxon>Bacteria</taxon>
        <taxon>Bacillati</taxon>
        <taxon>Bacillota</taxon>
        <taxon>Clostridia</taxon>
        <taxon>Peptostreptococcales</taxon>
        <taxon>Peptostreptococcaceae</taxon>
        <taxon>Paraclostridium</taxon>
    </lineage>
</organism>
<comment type="caution">
    <text evidence="2">The sequence shown here is derived from an EMBL/GenBank/DDBJ whole genome shotgun (WGS) entry which is preliminary data.</text>
</comment>